<evidence type="ECO:0000313" key="3">
    <source>
        <dbReference type="Proteomes" id="UP001419268"/>
    </source>
</evidence>
<accession>A0AAP0JFK6</accession>
<protein>
    <submittedName>
        <fullName evidence="2">Uncharacterized protein</fullName>
    </submittedName>
</protein>
<keyword evidence="3" id="KW-1185">Reference proteome</keyword>
<evidence type="ECO:0000313" key="2">
    <source>
        <dbReference type="EMBL" id="KAK9133169.1"/>
    </source>
</evidence>
<organism evidence="2 3">
    <name type="scientific">Stephania cephalantha</name>
    <dbReference type="NCBI Taxonomy" id="152367"/>
    <lineage>
        <taxon>Eukaryota</taxon>
        <taxon>Viridiplantae</taxon>
        <taxon>Streptophyta</taxon>
        <taxon>Embryophyta</taxon>
        <taxon>Tracheophyta</taxon>
        <taxon>Spermatophyta</taxon>
        <taxon>Magnoliopsida</taxon>
        <taxon>Ranunculales</taxon>
        <taxon>Menispermaceae</taxon>
        <taxon>Menispermoideae</taxon>
        <taxon>Cissampelideae</taxon>
        <taxon>Stephania</taxon>
    </lineage>
</organism>
<dbReference type="Proteomes" id="UP001419268">
    <property type="component" value="Unassembled WGS sequence"/>
</dbReference>
<reference evidence="2 3" key="1">
    <citation type="submission" date="2024-01" db="EMBL/GenBank/DDBJ databases">
        <title>Genome assemblies of Stephania.</title>
        <authorList>
            <person name="Yang L."/>
        </authorList>
    </citation>
    <scope>NUCLEOTIDE SEQUENCE [LARGE SCALE GENOMIC DNA]</scope>
    <source>
        <strain evidence="2">JXDWG</strain>
        <tissue evidence="2">Leaf</tissue>
    </source>
</reference>
<dbReference type="AlphaFoldDB" id="A0AAP0JFK6"/>
<dbReference type="EMBL" id="JBBNAG010000005">
    <property type="protein sequence ID" value="KAK9133169.1"/>
    <property type="molecule type" value="Genomic_DNA"/>
</dbReference>
<sequence length="103" mass="12647">MRILNRVLREKKRELEREMKYVRRGRIIGSKRDKKKGLESENLRGLKRGQGRQNQRNIIGEKKRGMKREKMREREKKMQEMMKLRKKSHVFRYVGKQLHQEVG</sequence>
<feature type="compositionally biased region" description="Basic and acidic residues" evidence="1">
    <location>
        <begin position="59"/>
        <end position="72"/>
    </location>
</feature>
<gene>
    <name evidence="2" type="ORF">Scep_012697</name>
</gene>
<evidence type="ECO:0000256" key="1">
    <source>
        <dbReference type="SAM" id="MobiDB-lite"/>
    </source>
</evidence>
<feature type="region of interest" description="Disordered" evidence="1">
    <location>
        <begin position="27"/>
        <end position="72"/>
    </location>
</feature>
<name>A0AAP0JFK6_9MAGN</name>
<comment type="caution">
    <text evidence="2">The sequence shown here is derived from an EMBL/GenBank/DDBJ whole genome shotgun (WGS) entry which is preliminary data.</text>
</comment>
<proteinExistence type="predicted"/>